<gene>
    <name evidence="5" type="ORF">BB560_005059</name>
</gene>
<feature type="compositionally biased region" description="Basic and acidic residues" evidence="3">
    <location>
        <begin position="40"/>
        <end position="54"/>
    </location>
</feature>
<comment type="subcellular location">
    <subcellularLocation>
        <location evidence="1">Nucleus</location>
    </subcellularLocation>
</comment>
<comment type="caution">
    <text evidence="5">The sequence shown here is derived from an EMBL/GenBank/DDBJ whole genome shotgun (WGS) entry which is preliminary data.</text>
</comment>
<keyword evidence="2" id="KW-0539">Nucleus</keyword>
<accession>A0A2T9Z7P9</accession>
<dbReference type="AlphaFoldDB" id="A0A2T9Z7P9"/>
<name>A0A2T9Z7P9_9FUNG</name>
<feature type="region of interest" description="Disordered" evidence="3">
    <location>
        <begin position="1"/>
        <end position="54"/>
    </location>
</feature>
<dbReference type="InterPro" id="IPR011993">
    <property type="entry name" value="PH-like_dom_sf"/>
</dbReference>
<organism evidence="5 6">
    <name type="scientific">Smittium megazygosporum</name>
    <dbReference type="NCBI Taxonomy" id="133381"/>
    <lineage>
        <taxon>Eukaryota</taxon>
        <taxon>Fungi</taxon>
        <taxon>Fungi incertae sedis</taxon>
        <taxon>Zoopagomycota</taxon>
        <taxon>Kickxellomycotina</taxon>
        <taxon>Harpellomycetes</taxon>
        <taxon>Harpellales</taxon>
        <taxon>Legeriomycetaceae</taxon>
        <taxon>Smittium</taxon>
    </lineage>
</organism>
<protein>
    <recommendedName>
        <fullName evidence="4">RanBD1 domain-containing protein</fullName>
    </recommendedName>
</protein>
<dbReference type="InterPro" id="IPR000156">
    <property type="entry name" value="Ran_bind_dom"/>
</dbReference>
<feature type="domain" description="RanBD1" evidence="4">
    <location>
        <begin position="169"/>
        <end position="278"/>
    </location>
</feature>
<evidence type="ECO:0000256" key="2">
    <source>
        <dbReference type="ARBA" id="ARBA00023242"/>
    </source>
</evidence>
<dbReference type="SUPFAM" id="SSF50729">
    <property type="entry name" value="PH domain-like"/>
    <property type="match status" value="1"/>
</dbReference>
<dbReference type="EMBL" id="MBFS01001906">
    <property type="protein sequence ID" value="PVV00557.1"/>
    <property type="molecule type" value="Genomic_DNA"/>
</dbReference>
<evidence type="ECO:0000256" key="1">
    <source>
        <dbReference type="ARBA" id="ARBA00004123"/>
    </source>
</evidence>
<dbReference type="PANTHER" id="PTHR23138">
    <property type="entry name" value="RAN BINDING PROTEIN"/>
    <property type="match status" value="1"/>
</dbReference>
<dbReference type="Proteomes" id="UP000245609">
    <property type="component" value="Unassembled WGS sequence"/>
</dbReference>
<dbReference type="Pfam" id="PF00638">
    <property type="entry name" value="Ran_BP1"/>
    <property type="match status" value="1"/>
</dbReference>
<dbReference type="SMART" id="SM00160">
    <property type="entry name" value="RanBD"/>
    <property type="match status" value="1"/>
</dbReference>
<evidence type="ECO:0000313" key="6">
    <source>
        <dbReference type="Proteomes" id="UP000245609"/>
    </source>
</evidence>
<dbReference type="PANTHER" id="PTHR23138:SF142">
    <property type="entry name" value="RAN-BINDING PROTEIN 3B-RELATED"/>
    <property type="match status" value="1"/>
</dbReference>
<evidence type="ECO:0000313" key="5">
    <source>
        <dbReference type="EMBL" id="PVV00557.1"/>
    </source>
</evidence>
<dbReference type="Gene3D" id="2.30.29.30">
    <property type="entry name" value="Pleckstrin-homology domain (PH domain)/Phosphotyrosine-binding domain (PTB)"/>
    <property type="match status" value="1"/>
</dbReference>
<dbReference type="GO" id="GO:0005634">
    <property type="term" value="C:nucleus"/>
    <property type="evidence" value="ECO:0007669"/>
    <property type="project" value="UniProtKB-SubCell"/>
</dbReference>
<evidence type="ECO:0000259" key="4">
    <source>
        <dbReference type="PROSITE" id="PS50196"/>
    </source>
</evidence>
<evidence type="ECO:0000256" key="3">
    <source>
        <dbReference type="SAM" id="MobiDB-lite"/>
    </source>
</evidence>
<dbReference type="PROSITE" id="PS50196">
    <property type="entry name" value="RANBD1"/>
    <property type="match status" value="1"/>
</dbReference>
<dbReference type="InterPro" id="IPR045255">
    <property type="entry name" value="RanBP1-like"/>
</dbReference>
<dbReference type="STRING" id="133381.A0A2T9Z7P9"/>
<reference evidence="5 6" key="1">
    <citation type="journal article" date="2018" name="MBio">
        <title>Comparative Genomics Reveals the Core Gene Toolbox for the Fungus-Insect Symbiosis.</title>
        <authorList>
            <person name="Wang Y."/>
            <person name="Stata M."/>
            <person name="Wang W."/>
            <person name="Stajich J.E."/>
            <person name="White M.M."/>
            <person name="Moncalvo J.M."/>
        </authorList>
    </citation>
    <scope>NUCLEOTIDE SEQUENCE [LARGE SCALE GENOMIC DNA]</scope>
    <source>
        <strain evidence="5 6">SC-DP-2</strain>
    </source>
</reference>
<keyword evidence="6" id="KW-1185">Reference proteome</keyword>
<sequence length="323" mass="36277">MVQQVESADDKHSLSEQEEIVAQDQESLKKRKAAVSEEASFYRDTQDKSNVKRQADFKKNVQAFKNNDSGSSNSIWKSARLGQSNTSSLFKSGRFTVSSKPIQVDSKQEAKEGGEELAAKVKLVGLDSTFKTMQPQNNDGEEKKASLQDVMFAVETAGKVDFNELLKSKTEDVAQEKNENLFGANGVQEVKTFEEDEEVLFSSKCKLYQLEPGNPGAKEGAAKALDKWAERGVGLLKLNMKTHLKNQDEQQQRQLRLVMRADSTFRLILNSPLFRGVRPIVDNSFLRITLIDPYDKKPLHFAIKFKSQTEPLALSSLINNFFS</sequence>
<proteinExistence type="predicted"/>
<dbReference type="OrthoDB" id="185618at2759"/>